<feature type="compositionally biased region" description="Low complexity" evidence="1">
    <location>
        <begin position="116"/>
        <end position="128"/>
    </location>
</feature>
<keyword evidence="4" id="KW-1185">Reference proteome</keyword>
<protein>
    <submittedName>
        <fullName evidence="3">Uncharacterized protein</fullName>
    </submittedName>
</protein>
<name>A0A1V8SDL3_9PEZI</name>
<keyword evidence="2" id="KW-0732">Signal</keyword>
<feature type="signal peptide" evidence="2">
    <location>
        <begin position="1"/>
        <end position="24"/>
    </location>
</feature>
<dbReference type="STRING" id="1507870.A0A1V8SDL3"/>
<accession>A0A1V8SDL3</accession>
<evidence type="ECO:0000256" key="2">
    <source>
        <dbReference type="SAM" id="SignalP"/>
    </source>
</evidence>
<evidence type="ECO:0000256" key="1">
    <source>
        <dbReference type="SAM" id="MobiDB-lite"/>
    </source>
</evidence>
<dbReference type="InParanoid" id="A0A1V8SDL3"/>
<organism evidence="3 4">
    <name type="scientific">Cryoendolithus antarcticus</name>
    <dbReference type="NCBI Taxonomy" id="1507870"/>
    <lineage>
        <taxon>Eukaryota</taxon>
        <taxon>Fungi</taxon>
        <taxon>Dikarya</taxon>
        <taxon>Ascomycota</taxon>
        <taxon>Pezizomycotina</taxon>
        <taxon>Dothideomycetes</taxon>
        <taxon>Dothideomycetidae</taxon>
        <taxon>Cladosporiales</taxon>
        <taxon>Cladosporiaceae</taxon>
        <taxon>Cryoendolithus</taxon>
    </lineage>
</organism>
<feature type="region of interest" description="Disordered" evidence="1">
    <location>
        <begin position="103"/>
        <end position="128"/>
    </location>
</feature>
<evidence type="ECO:0000313" key="3">
    <source>
        <dbReference type="EMBL" id="OQN97159.1"/>
    </source>
</evidence>
<evidence type="ECO:0000313" key="4">
    <source>
        <dbReference type="Proteomes" id="UP000192596"/>
    </source>
</evidence>
<comment type="caution">
    <text evidence="3">The sequence shown here is derived from an EMBL/GenBank/DDBJ whole genome shotgun (WGS) entry which is preliminary data.</text>
</comment>
<dbReference type="OrthoDB" id="3642826at2759"/>
<reference evidence="4" key="1">
    <citation type="submission" date="2017-03" db="EMBL/GenBank/DDBJ databases">
        <title>Genomes of endolithic fungi from Antarctica.</title>
        <authorList>
            <person name="Coleine C."/>
            <person name="Masonjones S."/>
            <person name="Stajich J.E."/>
        </authorList>
    </citation>
    <scope>NUCLEOTIDE SEQUENCE [LARGE SCALE GENOMIC DNA]</scope>
    <source>
        <strain evidence="4">CCFEE 5527</strain>
    </source>
</reference>
<gene>
    <name evidence="3" type="ORF">B0A48_17256</name>
</gene>
<dbReference type="Proteomes" id="UP000192596">
    <property type="component" value="Unassembled WGS sequence"/>
</dbReference>
<dbReference type="AlphaFoldDB" id="A0A1V8SDL3"/>
<dbReference type="EMBL" id="NAJO01000057">
    <property type="protein sequence ID" value="OQN97159.1"/>
    <property type="molecule type" value="Genomic_DNA"/>
</dbReference>
<proteinExistence type="predicted"/>
<sequence>MVCHRGFVSTLVVAASILLGQAEGQRHKRQGFYGQGNSTSAIEPTLVTEADTTVVESTVTVTYGFAPDPTTSSTSSSSPATTPTVPVVTVISASLVTSTTQTASAYAPPPLGPGTGSRSGSTASAGTASSTSNVTFVYEPTTGTAASASITQSANATCGGATLNVLEASLDWWYTRTLGYVVSTLSIQFSPNESQTGWTLLPATTTFDLTSALAQETCYPTATAYNTVYNYTSTGYGCSTVPFPVAAVTSLVTIDAVKTINATTGTGTNLPNLITVPPTPSITIPSSAGTFSAGTPFVYFSSYEIMSSRPTQAANGSLGCETVTRAFKMSAPFSFEYTGESVDGQLLVGEDVVGDVNPAFLGVVNAPNGVVAGSWVAAPTVVIVIQKTVQAQAALAAHTQSSQSQLQTPSATLPSFLTPVGPTAQPVTIAPSARIESSQTQLQGPIPTTVTTRRNVQSAQTFVAQLGHSETTLLLPAPTDVQSFTTTINGQVLTASAVGDGAAASPNQGPSTTVKPFRAHGESSDIILNVPVPATQTVVTAVADGKTFTATAMQALPSPGADQGGNGNAGIGGILSAISAVNKPTNALEVFSQALATANPTVLAIISGLGGTGSGGSGSGSGIGAQPNRLPGAAPAQVITVAGATITAAPDGSFNVDGQKLQAGGPAIVVDGTTLSMGPGGTALVVDGSTSAIAAGITAVAASIPLLTVGAKTITANAATQYFVAPGQTLTPGGSVVVDGISMSLASDGSYVVMNGQTKALSAPHITPAPAITVGGTVYSPNAGTVYNIGGQILTPGGVITVSGTIISLGSSAGYVVINGQTTTLAGSPALNANAAAITAPPMLTVDGQPFGPNAGGSYLISGQILTPGGMITFSGPNGMETVSLDASMTALVDIISGVTTTSMIATAGGIAATAAPVLTIGGQTFTAIQGGAANPTYIINGQTLTAGEQETVTLGGQTYVISLSPMATVLVIEQLGPGGVITATSLETLFPATNTRGTVYMTATLPGGSVTGTAASQTGSAGATGAGAGLQSGSIPLSLQISAVIIAISTLVLAVAL</sequence>
<feature type="chain" id="PRO_5013048443" evidence="2">
    <location>
        <begin position="25"/>
        <end position="1058"/>
    </location>
</feature>